<evidence type="ECO:0000256" key="3">
    <source>
        <dbReference type="ARBA" id="ARBA00023236"/>
    </source>
</evidence>
<evidence type="ECO:0000256" key="4">
    <source>
        <dbReference type="SAM" id="Coils"/>
    </source>
</evidence>
<dbReference type="PANTHER" id="PTHR32182">
    <property type="entry name" value="DNA REPLICATION AND REPAIR PROTEIN RECF"/>
    <property type="match status" value="1"/>
</dbReference>
<keyword evidence="1" id="KW-0227">DNA damage</keyword>
<evidence type="ECO:0000313" key="6">
    <source>
        <dbReference type="EMBL" id="AZQ77834.1"/>
    </source>
</evidence>
<dbReference type="AlphaFoldDB" id="A0A3Q9G312"/>
<evidence type="ECO:0000259" key="5">
    <source>
        <dbReference type="Pfam" id="PF13166"/>
    </source>
</evidence>
<dbReference type="EMBL" id="CP034593">
    <property type="protein sequence ID" value="AZQ77834.1"/>
    <property type="molecule type" value="Genomic_DNA"/>
</dbReference>
<dbReference type="GO" id="GO:0000731">
    <property type="term" value="P:DNA synthesis involved in DNA repair"/>
    <property type="evidence" value="ECO:0007669"/>
    <property type="project" value="TreeGrafter"/>
</dbReference>
<keyword evidence="2" id="KW-0234">DNA repair</keyword>
<keyword evidence="7" id="KW-1185">Reference proteome</keyword>
<evidence type="ECO:0000313" key="7">
    <source>
        <dbReference type="Proteomes" id="UP000280344"/>
    </source>
</evidence>
<name>A0A3Q9G312_9ACTO</name>
<dbReference type="InterPro" id="IPR027417">
    <property type="entry name" value="P-loop_NTPase"/>
</dbReference>
<gene>
    <name evidence="6" type="ORF">EJ997_11270</name>
</gene>
<accession>A0A3Q9G312</accession>
<proteinExistence type="predicted"/>
<dbReference type="PANTHER" id="PTHR32182:SF0">
    <property type="entry name" value="DNA REPLICATION AND REPAIR PROTEIN RECF"/>
    <property type="match status" value="1"/>
</dbReference>
<dbReference type="OrthoDB" id="4428168at2"/>
<dbReference type="Gene3D" id="3.40.50.300">
    <property type="entry name" value="P-loop containing nucleotide triphosphate hydrolases"/>
    <property type="match status" value="2"/>
</dbReference>
<reference evidence="6 7" key="1">
    <citation type="submission" date="2018-12" db="EMBL/GenBank/DDBJ databases">
        <title>Complete genome sequence of Flaviflexus sp. H23T48.</title>
        <authorList>
            <person name="Bae J.-W."/>
            <person name="Lee J.-Y."/>
        </authorList>
    </citation>
    <scope>NUCLEOTIDE SEQUENCE [LARGE SCALE GENOMIC DNA]</scope>
    <source>
        <strain evidence="6 7">H23T48</strain>
    </source>
</reference>
<dbReference type="GO" id="GO:0009432">
    <property type="term" value="P:SOS response"/>
    <property type="evidence" value="ECO:0007669"/>
    <property type="project" value="UniProtKB-KW"/>
</dbReference>
<keyword evidence="4" id="KW-0175">Coiled coil</keyword>
<dbReference type="KEGG" id="flh:EJ997_11270"/>
<sequence>MLKRIKWMKNCGFFENYRWDTTLPDFARINVIYGPNGTGKTSLAGAFDGLRNAEDAEGFKRLSLLIDEGVLRTTNGSDDDLFDRILVFSEAYVARSHNFTAGNADMEAILTIGEKPADAERQLEKLNLELASKRQEHIAQEKLERDAEEAINTAYKTVSQQVVDAASKAGGRWHSKSNFSTRVVSRAFTESHKAWELLSDSKLQENVGIVNSDQSDAIPKNLLTVTAPDGLSQRLATALSTTPTTIILDTLEAHPDATSWVDEGRHLHGGVETCIFCGAPLTDERRTLIDQHFSDAVQRLQSDLDSALTDLRAVIEYVDTASAGLPSKGLFFKDLRPRYDDAITEVRAELTALRSWATEVQARAKTKLNNVLTPVDPVVAEPPTVSATAILKLRTEHNDRVSQHDQLVQAAAQAIELHYLKASESSVSDNSAKLTEAKTAREALDKTIDRILSDIYSLENVDGDPMPSAKILTDEVTRLLGRNELKFELVDRHYRVTRDGQPAQGLSLGERTAITLIYFLEQVAKFDSSKGKPIVIIDDPVSSLDSDVFMGISAYIWTESIVKGHIAQLFLLSHNFELFRQWDIQIEALHKGGKMDDGRKYRDVYSAEFYEIRSLHLTLDGTTKRRPALAKWPPSEQARKMIRSTYHHAFIALADARRQLAEDDSVERRLDAQLLFPNVIRRVLESFLAFKHPEWVGNLNRAMQKSADLLRAAGYQGDADALRLRLTRYAHAYSHSQSPSTDIMVSPDEVASAIASVFEFMHCLDEAHFNGLCEVTKILPTDLLPPAPQATGESA</sequence>
<feature type="domain" description="Protein CR006 P-loop" evidence="5">
    <location>
        <begin position="18"/>
        <end position="759"/>
    </location>
</feature>
<evidence type="ECO:0000256" key="2">
    <source>
        <dbReference type="ARBA" id="ARBA00023204"/>
    </source>
</evidence>
<feature type="coiled-coil region" evidence="4">
    <location>
        <begin position="116"/>
        <end position="143"/>
    </location>
</feature>
<dbReference type="Proteomes" id="UP000280344">
    <property type="component" value="Chromosome"/>
</dbReference>
<organism evidence="6 7">
    <name type="scientific">Flaviflexus ciconiae</name>
    <dbReference type="NCBI Taxonomy" id="2496867"/>
    <lineage>
        <taxon>Bacteria</taxon>
        <taxon>Bacillati</taxon>
        <taxon>Actinomycetota</taxon>
        <taxon>Actinomycetes</taxon>
        <taxon>Actinomycetales</taxon>
        <taxon>Actinomycetaceae</taxon>
        <taxon>Flaviflexus</taxon>
    </lineage>
</organism>
<dbReference type="GO" id="GO:0006302">
    <property type="term" value="P:double-strand break repair"/>
    <property type="evidence" value="ECO:0007669"/>
    <property type="project" value="TreeGrafter"/>
</dbReference>
<dbReference type="InterPro" id="IPR026866">
    <property type="entry name" value="CR006_AAA"/>
</dbReference>
<keyword evidence="3" id="KW-0742">SOS response</keyword>
<dbReference type="SUPFAM" id="SSF52540">
    <property type="entry name" value="P-loop containing nucleoside triphosphate hydrolases"/>
    <property type="match status" value="1"/>
</dbReference>
<dbReference type="RefSeq" id="WP_126704637.1">
    <property type="nucleotide sequence ID" value="NZ_CP034593.1"/>
</dbReference>
<evidence type="ECO:0000256" key="1">
    <source>
        <dbReference type="ARBA" id="ARBA00022763"/>
    </source>
</evidence>
<dbReference type="Pfam" id="PF13166">
    <property type="entry name" value="AAA_13"/>
    <property type="match status" value="1"/>
</dbReference>
<protein>
    <recommendedName>
        <fullName evidence="5">Protein CR006 P-loop domain-containing protein</fullName>
    </recommendedName>
</protein>